<organism evidence="2 3">
    <name type="scientific">Paramagnetospirillum kuznetsovii</name>
    <dbReference type="NCBI Taxonomy" id="2053833"/>
    <lineage>
        <taxon>Bacteria</taxon>
        <taxon>Pseudomonadati</taxon>
        <taxon>Pseudomonadota</taxon>
        <taxon>Alphaproteobacteria</taxon>
        <taxon>Rhodospirillales</taxon>
        <taxon>Magnetospirillaceae</taxon>
        <taxon>Paramagnetospirillum</taxon>
    </lineage>
</organism>
<name>A0A364NSC3_9PROT</name>
<dbReference type="EMBL" id="PGTO01000046">
    <property type="protein sequence ID" value="RAU19988.1"/>
    <property type="molecule type" value="Genomic_DNA"/>
</dbReference>
<proteinExistence type="predicted"/>
<comment type="caution">
    <text evidence="2">The sequence shown here is derived from an EMBL/GenBank/DDBJ whole genome shotgun (WGS) entry which is preliminary data.</text>
</comment>
<feature type="domain" description="C-methyltransferase" evidence="1">
    <location>
        <begin position="268"/>
        <end position="376"/>
    </location>
</feature>
<accession>A0A364NSC3</accession>
<dbReference type="Pfam" id="PF13489">
    <property type="entry name" value="Methyltransf_23"/>
    <property type="match status" value="1"/>
</dbReference>
<dbReference type="InterPro" id="IPR013691">
    <property type="entry name" value="MeTrfase_14"/>
</dbReference>
<keyword evidence="2" id="KW-0808">Transferase</keyword>
<dbReference type="Gene3D" id="3.40.50.150">
    <property type="entry name" value="Vaccinia Virus protein VP39"/>
    <property type="match status" value="1"/>
</dbReference>
<dbReference type="Pfam" id="PF08484">
    <property type="entry name" value="Methyltransf_14"/>
    <property type="match status" value="1"/>
</dbReference>
<keyword evidence="2" id="KW-0489">Methyltransferase</keyword>
<dbReference type="OrthoDB" id="9815644at2"/>
<dbReference type="InterPro" id="IPR029063">
    <property type="entry name" value="SAM-dependent_MTases_sf"/>
</dbReference>
<protein>
    <submittedName>
        <fullName evidence="2">Methyltransferase</fullName>
    </submittedName>
</protein>
<dbReference type="Proteomes" id="UP000251075">
    <property type="component" value="Unassembled WGS sequence"/>
</dbReference>
<dbReference type="Gene3D" id="3.40.50.720">
    <property type="entry name" value="NAD(P)-binding Rossmann-like Domain"/>
    <property type="match status" value="1"/>
</dbReference>
<dbReference type="SUPFAM" id="SSF53335">
    <property type="entry name" value="S-adenosyl-L-methionine-dependent methyltransferases"/>
    <property type="match status" value="1"/>
</dbReference>
<dbReference type="GO" id="GO:0008168">
    <property type="term" value="F:methyltransferase activity"/>
    <property type="evidence" value="ECO:0007669"/>
    <property type="project" value="UniProtKB-KW"/>
</dbReference>
<sequence length="406" mass="44446">MKRIPALRSAICSACGHNVAVPFLDSPSQPLATLAWPSSAEIARNLPKLPLDFVRCVDCGHIFNMAFEYDEVPYSEKPNLMFNSGAIWSEFIQGVRRAMLDRLPEQPVVVEVGHGDGSFLAALAEGRPAGRYIGFDPNGSLHCSPRIELRRELFDTAQLAELKPDLIVSRHVLEHLVNPLGFLQRVSFAAECLGQRPLTYLETPCIDNALTTGRTVDFYYEHSSHFTTQSFSRMLSRCGADVLEVGHGYGGEVVYGFIVLGAPDAAVATAHAAGAFREQAEAALDTIQGQLAALHDSGQTVAIWGGTGKSAAFICRYGVDALRFPIVVDSDVKKIGTFVAGSGQEIRFRDWLLDHPAEVIIIPPQWRAADIVEEMAKTGIVAEKVLIEHDSRLIDFHLAVHPYRLA</sequence>
<evidence type="ECO:0000313" key="3">
    <source>
        <dbReference type="Proteomes" id="UP000251075"/>
    </source>
</evidence>
<reference evidence="2 3" key="1">
    <citation type="submission" date="2017-11" db="EMBL/GenBank/DDBJ databases">
        <title>Draft genome sequence of magnetotactic bacterium Magnetospirillum kuznetsovii LBB-42.</title>
        <authorList>
            <person name="Grouzdev D.S."/>
            <person name="Rysina M.S."/>
            <person name="Baslerov R.V."/>
            <person name="Koziaeva V."/>
        </authorList>
    </citation>
    <scope>NUCLEOTIDE SEQUENCE [LARGE SCALE GENOMIC DNA]</scope>
    <source>
        <strain evidence="2 3">LBB-42</strain>
    </source>
</reference>
<keyword evidence="3" id="KW-1185">Reference proteome</keyword>
<gene>
    <name evidence="2" type="ORF">CU669_20805</name>
</gene>
<dbReference type="InterPro" id="IPR038576">
    <property type="entry name" value="Methyltransf_Zn-bd_dom_put_sf"/>
</dbReference>
<evidence type="ECO:0000313" key="2">
    <source>
        <dbReference type="EMBL" id="RAU19988.1"/>
    </source>
</evidence>
<dbReference type="Gene3D" id="6.20.50.110">
    <property type="entry name" value="Methyltransferase, zinc-binding domain"/>
    <property type="match status" value="1"/>
</dbReference>
<dbReference type="GO" id="GO:0032259">
    <property type="term" value="P:methylation"/>
    <property type="evidence" value="ECO:0007669"/>
    <property type="project" value="UniProtKB-KW"/>
</dbReference>
<evidence type="ECO:0000259" key="1">
    <source>
        <dbReference type="Pfam" id="PF08484"/>
    </source>
</evidence>
<dbReference type="AlphaFoldDB" id="A0A364NSC3"/>